<reference evidence="13" key="1">
    <citation type="submission" date="2016-10" db="EMBL/GenBank/DDBJ databases">
        <authorList>
            <person name="Varghese N."/>
            <person name="Submissions S."/>
        </authorList>
    </citation>
    <scope>NUCLEOTIDE SEQUENCE [LARGE SCALE GENOMIC DNA]</scope>
    <source>
        <strain evidence="13">DSM 17453</strain>
    </source>
</reference>
<evidence type="ECO:0000313" key="13">
    <source>
        <dbReference type="Proteomes" id="UP000199450"/>
    </source>
</evidence>
<dbReference type="OrthoDB" id="9778366at2"/>
<dbReference type="GO" id="GO:0000155">
    <property type="term" value="F:phosphorelay sensor kinase activity"/>
    <property type="evidence" value="ECO:0007669"/>
    <property type="project" value="InterPro"/>
</dbReference>
<dbReference type="GO" id="GO:0046983">
    <property type="term" value="F:protein dimerization activity"/>
    <property type="evidence" value="ECO:0007669"/>
    <property type="project" value="InterPro"/>
</dbReference>
<dbReference type="SUPFAM" id="SSF55874">
    <property type="entry name" value="ATPase domain of HSP90 chaperone/DNA topoisomerase II/histidine kinase"/>
    <property type="match status" value="1"/>
</dbReference>
<evidence type="ECO:0000256" key="4">
    <source>
        <dbReference type="ARBA" id="ARBA00022679"/>
    </source>
</evidence>
<dbReference type="GO" id="GO:0005524">
    <property type="term" value="F:ATP binding"/>
    <property type="evidence" value="ECO:0007669"/>
    <property type="project" value="UniProtKB-KW"/>
</dbReference>
<feature type="domain" description="Histidine kinase/HSP90-like ATPase" evidence="10">
    <location>
        <begin position="162"/>
        <end position="209"/>
    </location>
</feature>
<dbReference type="Gene3D" id="3.30.565.10">
    <property type="entry name" value="Histidine kinase-like ATPase, C-terminal domain"/>
    <property type="match status" value="1"/>
</dbReference>
<dbReference type="STRING" id="295069.SAMN05421856_10583"/>
<evidence type="ECO:0000256" key="9">
    <source>
        <dbReference type="SAM" id="Phobius"/>
    </source>
</evidence>
<sequence>MENETELKLFFWIGTAILLLSVLSVFLMITIYRSKIHKINRIKSDDLLNISLNSEKRERKRIASDLHDSISGDLSAVQNYIALLSSKEEDSFNKTIFREVETAIGNILENIQDISYNLMPPTLEKLGLISTLRSYFERIRKWNEITINEEYYAENITITSSDAYELYRIIQELITNILKHGKSNCIDFSIQGNEKYIIFQISDNGTSFDFYKCLKEPCGMGLKNITSRIKYIRAKLVQISSNKGNTIQIHLYTNNNVTNSYN</sequence>
<dbReference type="AlphaFoldDB" id="A0A1H8A3R2"/>
<keyword evidence="6 12" id="KW-0418">Kinase</keyword>
<keyword evidence="4" id="KW-0808">Transferase</keyword>
<dbReference type="GO" id="GO:0016020">
    <property type="term" value="C:membrane"/>
    <property type="evidence" value="ECO:0007669"/>
    <property type="project" value="InterPro"/>
</dbReference>
<dbReference type="Pfam" id="PF07730">
    <property type="entry name" value="HisKA_3"/>
    <property type="match status" value="1"/>
</dbReference>
<keyword evidence="7" id="KW-0067">ATP-binding</keyword>
<evidence type="ECO:0000256" key="6">
    <source>
        <dbReference type="ARBA" id="ARBA00022777"/>
    </source>
</evidence>
<evidence type="ECO:0000256" key="7">
    <source>
        <dbReference type="ARBA" id="ARBA00022840"/>
    </source>
</evidence>
<evidence type="ECO:0000313" key="12">
    <source>
        <dbReference type="EMBL" id="SEM65221.1"/>
    </source>
</evidence>
<dbReference type="PANTHER" id="PTHR24421:SF10">
    <property type="entry name" value="NITRATE_NITRITE SENSOR PROTEIN NARQ"/>
    <property type="match status" value="1"/>
</dbReference>
<keyword evidence="5" id="KW-0547">Nucleotide-binding</keyword>
<organism evidence="12 13">
    <name type="scientific">Chryseobacterium taichungense</name>
    <dbReference type="NCBI Taxonomy" id="295069"/>
    <lineage>
        <taxon>Bacteria</taxon>
        <taxon>Pseudomonadati</taxon>
        <taxon>Bacteroidota</taxon>
        <taxon>Flavobacteriia</taxon>
        <taxon>Flavobacteriales</taxon>
        <taxon>Weeksellaceae</taxon>
        <taxon>Chryseobacterium group</taxon>
        <taxon>Chryseobacterium</taxon>
    </lineage>
</organism>
<dbReference type="EMBL" id="FOBV01000005">
    <property type="protein sequence ID" value="SEM65221.1"/>
    <property type="molecule type" value="Genomic_DNA"/>
</dbReference>
<keyword evidence="9" id="KW-1133">Transmembrane helix</keyword>
<evidence type="ECO:0000256" key="5">
    <source>
        <dbReference type="ARBA" id="ARBA00022741"/>
    </source>
</evidence>
<accession>A0A1H8A3R2</accession>
<protein>
    <recommendedName>
        <fullName evidence="2">histidine kinase</fullName>
        <ecNumber evidence="2">2.7.13.3</ecNumber>
    </recommendedName>
</protein>
<keyword evidence="8" id="KW-0902">Two-component regulatory system</keyword>
<gene>
    <name evidence="12" type="ORF">SAMN05421856_10583</name>
</gene>
<dbReference type="PANTHER" id="PTHR24421">
    <property type="entry name" value="NITRATE/NITRITE SENSOR PROTEIN NARX-RELATED"/>
    <property type="match status" value="1"/>
</dbReference>
<keyword evidence="13" id="KW-1185">Reference proteome</keyword>
<evidence type="ECO:0000256" key="1">
    <source>
        <dbReference type="ARBA" id="ARBA00000085"/>
    </source>
</evidence>
<dbReference type="Proteomes" id="UP000199450">
    <property type="component" value="Unassembled WGS sequence"/>
</dbReference>
<dbReference type="InterPro" id="IPR036890">
    <property type="entry name" value="HATPase_C_sf"/>
</dbReference>
<dbReference type="Pfam" id="PF02518">
    <property type="entry name" value="HATPase_c"/>
    <property type="match status" value="1"/>
</dbReference>
<evidence type="ECO:0000256" key="3">
    <source>
        <dbReference type="ARBA" id="ARBA00022553"/>
    </source>
</evidence>
<dbReference type="InterPro" id="IPR050482">
    <property type="entry name" value="Sensor_HK_TwoCompSys"/>
</dbReference>
<evidence type="ECO:0000256" key="2">
    <source>
        <dbReference type="ARBA" id="ARBA00012438"/>
    </source>
</evidence>
<dbReference type="Gene3D" id="1.20.5.1930">
    <property type="match status" value="1"/>
</dbReference>
<evidence type="ECO:0000256" key="8">
    <source>
        <dbReference type="ARBA" id="ARBA00023012"/>
    </source>
</evidence>
<keyword evidence="3" id="KW-0597">Phosphoprotein</keyword>
<keyword evidence="9" id="KW-0812">Transmembrane</keyword>
<dbReference type="InterPro" id="IPR003594">
    <property type="entry name" value="HATPase_dom"/>
</dbReference>
<dbReference type="EC" id="2.7.13.3" evidence="2"/>
<name>A0A1H8A3R2_9FLAO</name>
<feature type="domain" description="Signal transduction histidine kinase subgroup 3 dimerisation and phosphoacceptor" evidence="11">
    <location>
        <begin position="58"/>
        <end position="122"/>
    </location>
</feature>
<keyword evidence="9" id="KW-0472">Membrane</keyword>
<feature type="transmembrane region" description="Helical" evidence="9">
    <location>
        <begin position="12"/>
        <end position="32"/>
    </location>
</feature>
<proteinExistence type="predicted"/>
<evidence type="ECO:0000259" key="10">
    <source>
        <dbReference type="Pfam" id="PF02518"/>
    </source>
</evidence>
<dbReference type="InterPro" id="IPR011712">
    <property type="entry name" value="Sig_transdc_His_kin_sub3_dim/P"/>
</dbReference>
<dbReference type="RefSeq" id="WP_090000208.1">
    <property type="nucleotide sequence ID" value="NZ_FOBV01000005.1"/>
</dbReference>
<comment type="catalytic activity">
    <reaction evidence="1">
        <text>ATP + protein L-histidine = ADP + protein N-phospho-L-histidine.</text>
        <dbReference type="EC" id="2.7.13.3"/>
    </reaction>
</comment>
<evidence type="ECO:0000259" key="11">
    <source>
        <dbReference type="Pfam" id="PF07730"/>
    </source>
</evidence>